<dbReference type="OrthoDB" id="9804819at2"/>
<evidence type="ECO:0000259" key="4">
    <source>
        <dbReference type="PROSITE" id="PS50893"/>
    </source>
</evidence>
<dbReference type="PANTHER" id="PTHR42711">
    <property type="entry name" value="ABC TRANSPORTER ATP-BINDING PROTEIN"/>
    <property type="match status" value="1"/>
</dbReference>
<dbReference type="Gene3D" id="3.40.50.300">
    <property type="entry name" value="P-loop containing nucleotide triphosphate hydrolases"/>
    <property type="match status" value="1"/>
</dbReference>
<proteinExistence type="predicted"/>
<keyword evidence="2" id="KW-0547">Nucleotide-binding</keyword>
<reference evidence="5 6" key="1">
    <citation type="submission" date="2017-07" db="EMBL/GenBank/DDBJ databases">
        <title>Paenibacillus herberti R33 genome sequencing and assembly.</title>
        <authorList>
            <person name="Su W."/>
        </authorList>
    </citation>
    <scope>NUCLEOTIDE SEQUENCE [LARGE SCALE GENOMIC DNA]</scope>
    <source>
        <strain evidence="5 6">R33</strain>
    </source>
</reference>
<keyword evidence="6" id="KW-1185">Reference proteome</keyword>
<comment type="caution">
    <text evidence="5">The sequence shown here is derived from an EMBL/GenBank/DDBJ whole genome shotgun (WGS) entry which is preliminary data.</text>
</comment>
<accession>A0A229NXR8</accession>
<dbReference type="SMART" id="SM00382">
    <property type="entry name" value="AAA"/>
    <property type="match status" value="1"/>
</dbReference>
<evidence type="ECO:0000256" key="2">
    <source>
        <dbReference type="ARBA" id="ARBA00022741"/>
    </source>
</evidence>
<dbReference type="InterPro" id="IPR027417">
    <property type="entry name" value="P-loop_NTPase"/>
</dbReference>
<dbReference type="SUPFAM" id="SSF52540">
    <property type="entry name" value="P-loop containing nucleoside triphosphate hydrolases"/>
    <property type="match status" value="1"/>
</dbReference>
<dbReference type="Proteomes" id="UP000215145">
    <property type="component" value="Unassembled WGS sequence"/>
</dbReference>
<dbReference type="AlphaFoldDB" id="A0A229NXR8"/>
<dbReference type="RefSeq" id="WP_089525603.1">
    <property type="nucleotide sequence ID" value="NZ_NMUQ01000002.1"/>
</dbReference>
<dbReference type="InterPro" id="IPR003439">
    <property type="entry name" value="ABC_transporter-like_ATP-bd"/>
</dbReference>
<organism evidence="5 6">
    <name type="scientific">Paenibacillus herberti</name>
    <dbReference type="NCBI Taxonomy" id="1619309"/>
    <lineage>
        <taxon>Bacteria</taxon>
        <taxon>Bacillati</taxon>
        <taxon>Bacillota</taxon>
        <taxon>Bacilli</taxon>
        <taxon>Bacillales</taxon>
        <taxon>Paenibacillaceae</taxon>
        <taxon>Paenibacillus</taxon>
    </lineage>
</organism>
<evidence type="ECO:0000256" key="3">
    <source>
        <dbReference type="ARBA" id="ARBA00022840"/>
    </source>
</evidence>
<feature type="domain" description="ABC transporter" evidence="4">
    <location>
        <begin position="5"/>
        <end position="232"/>
    </location>
</feature>
<dbReference type="PROSITE" id="PS50893">
    <property type="entry name" value="ABC_TRANSPORTER_2"/>
    <property type="match status" value="1"/>
</dbReference>
<evidence type="ECO:0000313" key="5">
    <source>
        <dbReference type="EMBL" id="OXM14786.1"/>
    </source>
</evidence>
<dbReference type="PANTHER" id="PTHR42711:SF13">
    <property type="entry name" value="ABC TRANSPORTER, ATP-BINDING PROTEIN"/>
    <property type="match status" value="1"/>
</dbReference>
<gene>
    <name evidence="5" type="ORF">CGZ75_18105</name>
</gene>
<name>A0A229NXR8_9BACL</name>
<dbReference type="GO" id="GO:0005524">
    <property type="term" value="F:ATP binding"/>
    <property type="evidence" value="ECO:0007669"/>
    <property type="project" value="UniProtKB-KW"/>
</dbReference>
<sequence length="282" mass="30969">MTNIMEITSLAKTFDGTAALKDVSFSVRKGEIFGFLGPSGSGKTTTIKILTGQLKPTSGDIYIFGTSADKLQGEKYRKRFGIVTDNTALYSRLSVRENLKLYCDLYDIPVGRIDEVLALVNLSGEGGKAVSKLSKGMVQRITLARAFLHEPELLFLDEPTSALDPVNTKHIYEALNGFKERGTTIFLTTHDMSEAETLCDRVAFLNHGQIQLLDSPQKLRARHSNGRLTVKLTDGTTVDIDNGKGGAQELYQYMSSDRVQSVHSNEPTLGDIFVEVTGRSLV</sequence>
<dbReference type="InterPro" id="IPR003593">
    <property type="entry name" value="AAA+_ATPase"/>
</dbReference>
<evidence type="ECO:0000256" key="1">
    <source>
        <dbReference type="ARBA" id="ARBA00022448"/>
    </source>
</evidence>
<evidence type="ECO:0000313" key="6">
    <source>
        <dbReference type="Proteomes" id="UP000215145"/>
    </source>
</evidence>
<keyword evidence="3 5" id="KW-0067">ATP-binding</keyword>
<dbReference type="CDD" id="cd03230">
    <property type="entry name" value="ABC_DR_subfamily_A"/>
    <property type="match status" value="1"/>
</dbReference>
<dbReference type="InterPro" id="IPR050763">
    <property type="entry name" value="ABC_transporter_ATP-binding"/>
</dbReference>
<dbReference type="Pfam" id="PF00005">
    <property type="entry name" value="ABC_tran"/>
    <property type="match status" value="1"/>
</dbReference>
<protein>
    <submittedName>
        <fullName evidence="5">Bacitracin ABC transporter ATP-binding protein</fullName>
    </submittedName>
</protein>
<dbReference type="EMBL" id="NMUQ01000002">
    <property type="protein sequence ID" value="OXM14786.1"/>
    <property type="molecule type" value="Genomic_DNA"/>
</dbReference>
<keyword evidence="1" id="KW-0813">Transport</keyword>
<dbReference type="GO" id="GO:0016887">
    <property type="term" value="F:ATP hydrolysis activity"/>
    <property type="evidence" value="ECO:0007669"/>
    <property type="project" value="InterPro"/>
</dbReference>